<evidence type="ECO:0000256" key="8">
    <source>
        <dbReference type="ARBA" id="ARBA00022679"/>
    </source>
</evidence>
<comment type="catalytic activity">
    <reaction evidence="19">
        <text>L-tyrosyl-[protein] + ATP = O-phospho-L-tyrosyl-[protein] + ADP + H(+)</text>
        <dbReference type="Rhea" id="RHEA:10596"/>
        <dbReference type="Rhea" id="RHEA-COMP:10136"/>
        <dbReference type="Rhea" id="RHEA-COMP:20101"/>
        <dbReference type="ChEBI" id="CHEBI:15378"/>
        <dbReference type="ChEBI" id="CHEBI:30616"/>
        <dbReference type="ChEBI" id="CHEBI:46858"/>
        <dbReference type="ChEBI" id="CHEBI:61978"/>
        <dbReference type="ChEBI" id="CHEBI:456216"/>
        <dbReference type="EC" id="2.7.12.1"/>
    </reaction>
</comment>
<dbReference type="PROSITE" id="PS00108">
    <property type="entry name" value="PROTEIN_KINASE_ST"/>
    <property type="match status" value="1"/>
</dbReference>
<name>A0A8J4U2N2_CLAMG</name>
<keyword evidence="9 20" id="KW-0547">Nucleotide-binding</keyword>
<dbReference type="Gene3D" id="1.10.510.10">
    <property type="entry name" value="Transferase(Phosphotransferase) domain 1"/>
    <property type="match status" value="1"/>
</dbReference>
<feature type="domain" description="Protein kinase" evidence="21">
    <location>
        <begin position="624"/>
        <end position="839"/>
    </location>
</feature>
<dbReference type="PANTHER" id="PTHR46392">
    <property type="entry name" value="DUAL SERINE/THREONINE AND TYROSINE PROTEIN KINASE"/>
    <property type="match status" value="1"/>
</dbReference>
<dbReference type="InterPro" id="IPR017441">
    <property type="entry name" value="Protein_kinase_ATP_BS"/>
</dbReference>
<dbReference type="InterPro" id="IPR000719">
    <property type="entry name" value="Prot_kinase_dom"/>
</dbReference>
<keyword evidence="10 22" id="KW-0418">Kinase</keyword>
<evidence type="ECO:0000256" key="4">
    <source>
        <dbReference type="ARBA" id="ARBA00004496"/>
    </source>
</evidence>
<dbReference type="PROSITE" id="PS00107">
    <property type="entry name" value="PROTEIN_KINASE_ATP"/>
    <property type="match status" value="1"/>
</dbReference>
<dbReference type="PANTHER" id="PTHR46392:SF1">
    <property type="entry name" value="DUAL SERINE_THREONINE AND TYROSINE PROTEIN KINASE"/>
    <property type="match status" value="1"/>
</dbReference>
<evidence type="ECO:0000256" key="14">
    <source>
        <dbReference type="ARBA" id="ARBA00040421"/>
    </source>
</evidence>
<evidence type="ECO:0000256" key="7">
    <source>
        <dbReference type="ARBA" id="ARBA00022527"/>
    </source>
</evidence>
<keyword evidence="23" id="KW-1185">Reference proteome</keyword>
<evidence type="ECO:0000256" key="5">
    <source>
        <dbReference type="ARBA" id="ARBA00013203"/>
    </source>
</evidence>
<dbReference type="GO" id="GO:0004674">
    <property type="term" value="F:protein serine/threonine kinase activity"/>
    <property type="evidence" value="ECO:0007669"/>
    <property type="project" value="UniProtKB-KW"/>
</dbReference>
<keyword evidence="8" id="KW-0808">Transferase</keyword>
<evidence type="ECO:0000256" key="10">
    <source>
        <dbReference type="ARBA" id="ARBA00022777"/>
    </source>
</evidence>
<dbReference type="SUPFAM" id="SSF56112">
    <property type="entry name" value="Protein kinase-like (PK-like)"/>
    <property type="match status" value="1"/>
</dbReference>
<accession>A0A8J4U2N2</accession>
<dbReference type="Proteomes" id="UP000727407">
    <property type="component" value="Unassembled WGS sequence"/>
</dbReference>
<dbReference type="GO" id="GO:0044344">
    <property type="term" value="P:cellular response to fibroblast growth factor stimulus"/>
    <property type="evidence" value="ECO:0007669"/>
    <property type="project" value="TreeGrafter"/>
</dbReference>
<reference evidence="22" key="1">
    <citation type="submission" date="2020-07" db="EMBL/GenBank/DDBJ databases">
        <title>Clarias magur genome sequencing, assembly and annotation.</title>
        <authorList>
            <person name="Kushwaha B."/>
            <person name="Kumar R."/>
            <person name="Das P."/>
            <person name="Joshi C.G."/>
            <person name="Kumar D."/>
            <person name="Nagpure N.S."/>
            <person name="Pandey M."/>
            <person name="Agarwal S."/>
            <person name="Srivastava S."/>
            <person name="Singh M."/>
            <person name="Sahoo L."/>
            <person name="Jayasankar P."/>
            <person name="Meher P.K."/>
            <person name="Koringa P.G."/>
            <person name="Iquebal M.A."/>
            <person name="Das S.P."/>
            <person name="Bit A."/>
            <person name="Patnaik S."/>
            <person name="Patel N."/>
            <person name="Shah T.M."/>
            <person name="Hinsu A."/>
            <person name="Jena J.K."/>
        </authorList>
    </citation>
    <scope>NUCLEOTIDE SEQUENCE</scope>
    <source>
        <strain evidence="22">CIFAMagur01</strain>
        <tissue evidence="22">Testis</tissue>
    </source>
</reference>
<dbReference type="GO" id="GO:0005737">
    <property type="term" value="C:cytoplasm"/>
    <property type="evidence" value="ECO:0007669"/>
    <property type="project" value="UniProtKB-SubCell"/>
</dbReference>
<dbReference type="InterPro" id="IPR008271">
    <property type="entry name" value="Ser/Thr_kinase_AS"/>
</dbReference>
<dbReference type="PROSITE" id="PS50011">
    <property type="entry name" value="PROTEIN_KINASE_DOM"/>
    <property type="match status" value="1"/>
</dbReference>
<dbReference type="AlphaFoldDB" id="A0A8J4U2N2"/>
<evidence type="ECO:0000256" key="1">
    <source>
        <dbReference type="ARBA" id="ARBA00004187"/>
    </source>
</evidence>
<dbReference type="GO" id="GO:0016323">
    <property type="term" value="C:basolateral plasma membrane"/>
    <property type="evidence" value="ECO:0007669"/>
    <property type="project" value="UniProtKB-SubCell"/>
</dbReference>
<dbReference type="GO" id="GO:0045743">
    <property type="term" value="P:positive regulation of fibroblast growth factor receptor signaling pathway"/>
    <property type="evidence" value="ECO:0007669"/>
    <property type="project" value="TreeGrafter"/>
</dbReference>
<sequence>MEGVQKTSPLPRELTRVFSSYNKSSVLLKKNLKETSSFFREMRQNYSNVCQLGCVSIPRPDEEFLHGVVNSAPYILVLGQDCPARYQLLNCLLGEKLLPLGSELGGTCGPGGGACKRRKLRFAHGRQTRLSLALPGQYELVHQLAANCSRWDTVPLQDLEIQDECEDPAHRLAELEITLHHSLLQETRMVVVPCAGVQPITEALEDCTHNTIPIILYAVSQDSISSDQKSDLLKVRDLLPFPICFVRVPSPPSAPSAPASHVEPGALQKQLISLGLLPDGQGNCSCGAPSQTLHGSSGKPPSVLGESLDRLHRLLMHFTRQVFTSQLVEAANRLNALHCSYLDLFINQAFDMQRDLQITPRRLEYTREKEAELFTSLMAIANRKQEEMKEMIVETLTTMKEQLLEDAANLEFTDIIVSSNGDAVSSKDIKSCIQQIQELIVLRLNQAVANKLTSSVDYLRESFVGTLERCLTSLEKSNMDAHNITSNHLKQILNAAYHVEVTFHSGSSVTRLFWEQIKRIIQRLSWVNPPSITPEWKRKVAQDAIESLSAAKLAKSICSQFRTRLNSSHEAFAASLRQLEEGHTDRLGRTEDLWVRVRKEHAPRLARLSLESRSLIDTLLYGKPKLGRELGRGQYGVVYLCDNWGGHNPCALKSVVPPDDKHWNDLALEFHYTRSLSKHERMVDLHGSVIDHTYSGGSSIAVLLIMERLHRDLYAGLKAGLSLKERLQIALDVVEGIRFLHSQGLVHRDIKLKNVLLDKQNRAKITDLGFCKPEAMMSGSIVGTPIHMAPELFTGKYDHSVDVYAFGILFWYLCSGSVKLPEAFEKCSSKDQLWTNVKK</sequence>
<evidence type="ECO:0000256" key="16">
    <source>
        <dbReference type="ARBA" id="ARBA00042638"/>
    </source>
</evidence>
<evidence type="ECO:0000256" key="12">
    <source>
        <dbReference type="ARBA" id="ARBA00022949"/>
    </source>
</evidence>
<feature type="binding site" evidence="20">
    <location>
        <position position="653"/>
    </location>
    <ligand>
        <name>ATP</name>
        <dbReference type="ChEBI" id="CHEBI:30616"/>
    </ligand>
</feature>
<dbReference type="EMBL" id="QNUK01000943">
    <property type="protein sequence ID" value="KAF5888652.1"/>
    <property type="molecule type" value="Genomic_DNA"/>
</dbReference>
<protein>
    <recommendedName>
        <fullName evidence="14">Dual serine/threonine and tyrosine protein kinase</fullName>
        <ecNumber evidence="5">2.7.12.1</ecNumber>
    </recommendedName>
    <alternativeName>
        <fullName evidence="16">Dusty protein kinase</fullName>
    </alternativeName>
    <alternativeName>
        <fullName evidence="15">Receptor-interacting serine/threonine-protein kinase 5</fullName>
    </alternativeName>
</protein>
<evidence type="ECO:0000256" key="2">
    <source>
        <dbReference type="ARBA" id="ARBA00004221"/>
    </source>
</evidence>
<evidence type="ECO:0000256" key="17">
    <source>
        <dbReference type="ARBA" id="ARBA00049003"/>
    </source>
</evidence>
<dbReference type="GO" id="GO:0016324">
    <property type="term" value="C:apical plasma membrane"/>
    <property type="evidence" value="ECO:0007669"/>
    <property type="project" value="UniProtKB-SubCell"/>
</dbReference>
<comment type="catalytic activity">
    <reaction evidence="17">
        <text>L-seryl-[protein] + ATP = O-phospho-L-seryl-[protein] + ADP + H(+)</text>
        <dbReference type="Rhea" id="RHEA:17989"/>
        <dbReference type="Rhea" id="RHEA-COMP:9863"/>
        <dbReference type="Rhea" id="RHEA-COMP:11604"/>
        <dbReference type="ChEBI" id="CHEBI:15378"/>
        <dbReference type="ChEBI" id="CHEBI:29999"/>
        <dbReference type="ChEBI" id="CHEBI:30616"/>
        <dbReference type="ChEBI" id="CHEBI:83421"/>
        <dbReference type="ChEBI" id="CHEBI:456216"/>
        <dbReference type="EC" id="2.7.12.1"/>
    </reaction>
</comment>
<keyword evidence="13" id="KW-0829">Tyrosine-protein kinase</keyword>
<dbReference type="GO" id="GO:0005524">
    <property type="term" value="F:ATP binding"/>
    <property type="evidence" value="ECO:0007669"/>
    <property type="project" value="UniProtKB-UniRule"/>
</dbReference>
<keyword evidence="6" id="KW-0963">Cytoplasm</keyword>
<feature type="non-terminal residue" evidence="22">
    <location>
        <position position="839"/>
    </location>
</feature>
<keyword evidence="12" id="KW-0965">Cell junction</keyword>
<dbReference type="GO" id="GO:0004713">
    <property type="term" value="F:protein tyrosine kinase activity"/>
    <property type="evidence" value="ECO:0007669"/>
    <property type="project" value="UniProtKB-KW"/>
</dbReference>
<dbReference type="SMART" id="SM00220">
    <property type="entry name" value="S_TKc"/>
    <property type="match status" value="1"/>
</dbReference>
<evidence type="ECO:0000259" key="21">
    <source>
        <dbReference type="PROSITE" id="PS50011"/>
    </source>
</evidence>
<keyword evidence="11 20" id="KW-0067">ATP-binding</keyword>
<dbReference type="InterPro" id="IPR051302">
    <property type="entry name" value="Dual_SerThr-Tyr_Kinase"/>
</dbReference>
<comment type="catalytic activity">
    <reaction evidence="18">
        <text>L-threonyl-[protein] + ATP = O-phospho-L-threonyl-[protein] + ADP + H(+)</text>
        <dbReference type="Rhea" id="RHEA:46608"/>
        <dbReference type="Rhea" id="RHEA-COMP:11060"/>
        <dbReference type="Rhea" id="RHEA-COMP:11605"/>
        <dbReference type="ChEBI" id="CHEBI:15378"/>
        <dbReference type="ChEBI" id="CHEBI:30013"/>
        <dbReference type="ChEBI" id="CHEBI:30616"/>
        <dbReference type="ChEBI" id="CHEBI:61977"/>
        <dbReference type="ChEBI" id="CHEBI:456216"/>
        <dbReference type="EC" id="2.7.12.1"/>
    </reaction>
</comment>
<dbReference type="GO" id="GO:0070161">
    <property type="term" value="C:anchoring junction"/>
    <property type="evidence" value="ECO:0007669"/>
    <property type="project" value="UniProtKB-SubCell"/>
</dbReference>
<organism evidence="22 23">
    <name type="scientific">Clarias magur</name>
    <name type="common">Asian catfish</name>
    <name type="synonym">Macropteronotus magur</name>
    <dbReference type="NCBI Taxonomy" id="1594786"/>
    <lineage>
        <taxon>Eukaryota</taxon>
        <taxon>Metazoa</taxon>
        <taxon>Chordata</taxon>
        <taxon>Craniata</taxon>
        <taxon>Vertebrata</taxon>
        <taxon>Euteleostomi</taxon>
        <taxon>Actinopterygii</taxon>
        <taxon>Neopterygii</taxon>
        <taxon>Teleostei</taxon>
        <taxon>Ostariophysi</taxon>
        <taxon>Siluriformes</taxon>
        <taxon>Clariidae</taxon>
        <taxon>Clarias</taxon>
    </lineage>
</organism>
<evidence type="ECO:0000256" key="20">
    <source>
        <dbReference type="PROSITE-ProRule" id="PRU10141"/>
    </source>
</evidence>
<evidence type="ECO:0000313" key="22">
    <source>
        <dbReference type="EMBL" id="KAF5888652.1"/>
    </source>
</evidence>
<gene>
    <name evidence="22" type="primary">dstyk</name>
    <name evidence="22" type="ORF">DAT39_021656</name>
</gene>
<evidence type="ECO:0000256" key="11">
    <source>
        <dbReference type="ARBA" id="ARBA00022840"/>
    </source>
</evidence>
<evidence type="ECO:0000256" key="13">
    <source>
        <dbReference type="ARBA" id="ARBA00023137"/>
    </source>
</evidence>
<dbReference type="GO" id="GO:0070374">
    <property type="term" value="P:positive regulation of ERK1 and ERK2 cascade"/>
    <property type="evidence" value="ECO:0007669"/>
    <property type="project" value="TreeGrafter"/>
</dbReference>
<evidence type="ECO:0000256" key="9">
    <source>
        <dbReference type="ARBA" id="ARBA00022741"/>
    </source>
</evidence>
<evidence type="ECO:0000313" key="23">
    <source>
        <dbReference type="Proteomes" id="UP000727407"/>
    </source>
</evidence>
<comment type="subcellular location">
    <subcellularLocation>
        <location evidence="2">Apical cell membrane</location>
    </subcellularLocation>
    <subcellularLocation>
        <location evidence="1">Basolateral cell membrane</location>
    </subcellularLocation>
    <subcellularLocation>
        <location evidence="3">Cell junction</location>
    </subcellularLocation>
    <subcellularLocation>
        <location evidence="4">Cytoplasm</location>
    </subcellularLocation>
</comment>
<evidence type="ECO:0000256" key="6">
    <source>
        <dbReference type="ARBA" id="ARBA00022490"/>
    </source>
</evidence>
<dbReference type="EC" id="2.7.12.1" evidence="5"/>
<evidence type="ECO:0000256" key="15">
    <source>
        <dbReference type="ARBA" id="ARBA00041268"/>
    </source>
</evidence>
<dbReference type="OrthoDB" id="122279at2759"/>
<dbReference type="GO" id="GO:0004712">
    <property type="term" value="F:protein serine/threonine/tyrosine kinase activity"/>
    <property type="evidence" value="ECO:0007669"/>
    <property type="project" value="UniProtKB-EC"/>
</dbReference>
<dbReference type="GO" id="GO:0043066">
    <property type="term" value="P:negative regulation of apoptotic process"/>
    <property type="evidence" value="ECO:0007669"/>
    <property type="project" value="TreeGrafter"/>
</dbReference>
<dbReference type="Pfam" id="PF00069">
    <property type="entry name" value="Pkinase"/>
    <property type="match status" value="1"/>
</dbReference>
<proteinExistence type="predicted"/>
<comment type="caution">
    <text evidence="22">The sequence shown here is derived from an EMBL/GenBank/DDBJ whole genome shotgun (WGS) entry which is preliminary data.</text>
</comment>
<evidence type="ECO:0000256" key="3">
    <source>
        <dbReference type="ARBA" id="ARBA00004282"/>
    </source>
</evidence>
<evidence type="ECO:0000256" key="18">
    <source>
        <dbReference type="ARBA" id="ARBA00049308"/>
    </source>
</evidence>
<dbReference type="InterPro" id="IPR011009">
    <property type="entry name" value="Kinase-like_dom_sf"/>
</dbReference>
<evidence type="ECO:0000256" key="19">
    <source>
        <dbReference type="ARBA" id="ARBA00051680"/>
    </source>
</evidence>
<keyword evidence="7" id="KW-0723">Serine/threonine-protein kinase</keyword>